<dbReference type="Proteomes" id="UP000054383">
    <property type="component" value="Unassembled WGS sequence"/>
</dbReference>
<dbReference type="Pfam" id="PF06179">
    <property type="entry name" value="Med22"/>
    <property type="match status" value="1"/>
</dbReference>
<organism evidence="6 7">
    <name type="scientific">Talaromyces islandicus</name>
    <name type="common">Penicillium islandicum</name>
    <dbReference type="NCBI Taxonomy" id="28573"/>
    <lineage>
        <taxon>Eukaryota</taxon>
        <taxon>Fungi</taxon>
        <taxon>Dikarya</taxon>
        <taxon>Ascomycota</taxon>
        <taxon>Pezizomycotina</taxon>
        <taxon>Eurotiomycetes</taxon>
        <taxon>Eurotiomycetidae</taxon>
        <taxon>Eurotiales</taxon>
        <taxon>Trichocomaceae</taxon>
        <taxon>Talaromyces</taxon>
        <taxon>Talaromyces sect. Islandici</taxon>
    </lineage>
</organism>
<dbReference type="GO" id="GO:0016592">
    <property type="term" value="C:mediator complex"/>
    <property type="evidence" value="ECO:0007669"/>
    <property type="project" value="InterPro"/>
</dbReference>
<dbReference type="PANTHER" id="PTHR12434:SF6">
    <property type="entry name" value="MEDIATOR OF RNA POLYMERASE II TRANSCRIPTION SUBUNIT 22"/>
    <property type="match status" value="1"/>
</dbReference>
<evidence type="ECO:0000313" key="6">
    <source>
        <dbReference type="EMBL" id="CRG90556.1"/>
    </source>
</evidence>
<keyword evidence="7" id="KW-1185">Reference proteome</keyword>
<proteinExistence type="inferred from homology"/>
<evidence type="ECO:0008006" key="8">
    <source>
        <dbReference type="Google" id="ProtNLM"/>
    </source>
</evidence>
<keyword evidence="5" id="KW-0539">Nucleus</keyword>
<gene>
    <name evidence="6" type="ORF">PISL3812_07600</name>
</gene>
<dbReference type="InterPro" id="IPR009332">
    <property type="entry name" value="Med22"/>
</dbReference>
<dbReference type="EMBL" id="CVMT01000008">
    <property type="protein sequence ID" value="CRG90556.1"/>
    <property type="molecule type" value="Genomic_DNA"/>
</dbReference>
<evidence type="ECO:0000256" key="4">
    <source>
        <dbReference type="ARBA" id="ARBA00023163"/>
    </source>
</evidence>
<dbReference type="PANTHER" id="PTHR12434">
    <property type="entry name" value="MEDIATOR OF RNA POLYMERASE II TRANSCRIPTION SUBUNIT 22"/>
    <property type="match status" value="1"/>
</dbReference>
<evidence type="ECO:0000256" key="1">
    <source>
        <dbReference type="ARBA" id="ARBA00004123"/>
    </source>
</evidence>
<dbReference type="STRING" id="28573.A0A0U1M6J2"/>
<dbReference type="Gene3D" id="6.10.280.160">
    <property type="entry name" value="Mediator of RNA polymerase II transcription subunit 22"/>
    <property type="match status" value="1"/>
</dbReference>
<evidence type="ECO:0000256" key="2">
    <source>
        <dbReference type="ARBA" id="ARBA00005942"/>
    </source>
</evidence>
<keyword evidence="4" id="KW-0804">Transcription</keyword>
<dbReference type="AlphaFoldDB" id="A0A0U1M6J2"/>
<name>A0A0U1M6J2_TALIS</name>
<dbReference type="OrthoDB" id="203279at2759"/>
<reference evidence="6 7" key="1">
    <citation type="submission" date="2015-04" db="EMBL/GenBank/DDBJ databases">
        <authorList>
            <person name="Syromyatnikov M.Y."/>
            <person name="Popov V.N."/>
        </authorList>
    </citation>
    <scope>NUCLEOTIDE SEQUENCE [LARGE SCALE GENOMIC DNA]</scope>
    <source>
        <strain evidence="6">WF-38-12</strain>
    </source>
</reference>
<comment type="subcellular location">
    <subcellularLocation>
        <location evidence="1">Nucleus</location>
    </subcellularLocation>
</comment>
<accession>A0A0U1M6J2</accession>
<keyword evidence="3" id="KW-0805">Transcription regulation</keyword>
<dbReference type="GO" id="GO:0003712">
    <property type="term" value="F:transcription coregulator activity"/>
    <property type="evidence" value="ECO:0007669"/>
    <property type="project" value="InterPro"/>
</dbReference>
<evidence type="ECO:0000313" key="7">
    <source>
        <dbReference type="Proteomes" id="UP000054383"/>
    </source>
</evidence>
<dbReference type="GO" id="GO:0006357">
    <property type="term" value="P:regulation of transcription by RNA polymerase II"/>
    <property type="evidence" value="ECO:0007669"/>
    <property type="project" value="InterPro"/>
</dbReference>
<sequence>MDSQATSKALHNRINTNVTQLLQRFENIIAPAKVETPDNTYTAVGTYNLNVEATALTRAAEDILSLTRLMKEIWLFEKLNTVGEDEHEIKRNKELDENANAVREAVEEELARGSNRKAK</sequence>
<evidence type="ECO:0000256" key="5">
    <source>
        <dbReference type="ARBA" id="ARBA00023242"/>
    </source>
</evidence>
<evidence type="ECO:0000256" key="3">
    <source>
        <dbReference type="ARBA" id="ARBA00023015"/>
    </source>
</evidence>
<dbReference type="OMA" id="HNRINAN"/>
<protein>
    <recommendedName>
        <fullName evidence="8">Mediator of RNA polymerase II transcription subunit 22</fullName>
    </recommendedName>
</protein>
<comment type="similarity">
    <text evidence="2">Belongs to the Mediator complex subunit 22 family.</text>
</comment>